<organism evidence="1 2">
    <name type="scientific">Algoriphagus pacificus</name>
    <dbReference type="NCBI Taxonomy" id="2811234"/>
    <lineage>
        <taxon>Bacteria</taxon>
        <taxon>Pseudomonadati</taxon>
        <taxon>Bacteroidota</taxon>
        <taxon>Cytophagia</taxon>
        <taxon>Cytophagales</taxon>
        <taxon>Cyclobacteriaceae</taxon>
        <taxon>Algoriphagus</taxon>
    </lineage>
</organism>
<dbReference type="EMBL" id="JAFKCU010000002">
    <property type="protein sequence ID" value="MBN7815953.1"/>
    <property type="molecule type" value="Genomic_DNA"/>
</dbReference>
<protein>
    <recommendedName>
        <fullName evidence="3">Beta-lactamase-inhibitor-like, PepSY-like</fullName>
    </recommendedName>
</protein>
<comment type="caution">
    <text evidence="1">The sequence shown here is derived from an EMBL/GenBank/DDBJ whole genome shotgun (WGS) entry which is preliminary data.</text>
</comment>
<gene>
    <name evidence="1" type="ORF">J0A69_10955</name>
</gene>
<keyword evidence="2" id="KW-1185">Reference proteome</keyword>
<proteinExistence type="predicted"/>
<evidence type="ECO:0008006" key="3">
    <source>
        <dbReference type="Google" id="ProtNLM"/>
    </source>
</evidence>
<sequence>MKKTLKVIFLLFLQLIPIKSFSQIDLNKNLVFEQLALDYFVDSLLNKKEPFLKTKVYFNGKVDSAVTDIGWSCISDPFFKENDNRLKVYLEYLEGTMDTTIKKDPFLIEVREPIKKKYIKILAPKRNTSKLKVFQNLNFDDKNYIHISLKVKDQASGKDVFLILNQNGEIINWCYSSFLSF</sequence>
<dbReference type="RefSeq" id="WP_206586593.1">
    <property type="nucleotide sequence ID" value="NZ_JAFKCU010000002.1"/>
</dbReference>
<reference evidence="1 2" key="1">
    <citation type="submission" date="2021-03" db="EMBL/GenBank/DDBJ databases">
        <title>novel species isolated from a fishpond in China.</title>
        <authorList>
            <person name="Lu H."/>
            <person name="Cai Z."/>
        </authorList>
    </citation>
    <scope>NUCLEOTIDE SEQUENCE [LARGE SCALE GENOMIC DNA]</scope>
    <source>
        <strain evidence="1 2">YJ13C</strain>
    </source>
</reference>
<name>A0ABS3CFS6_9BACT</name>
<evidence type="ECO:0000313" key="2">
    <source>
        <dbReference type="Proteomes" id="UP000664480"/>
    </source>
</evidence>
<dbReference type="Proteomes" id="UP000664480">
    <property type="component" value="Unassembled WGS sequence"/>
</dbReference>
<evidence type="ECO:0000313" key="1">
    <source>
        <dbReference type="EMBL" id="MBN7815953.1"/>
    </source>
</evidence>
<accession>A0ABS3CFS6</accession>